<dbReference type="RefSeq" id="XP_001221282.1">
    <property type="nucleotide sequence ID" value="XM_001221281.1"/>
</dbReference>
<protein>
    <recommendedName>
        <fullName evidence="3">MULE transposase domain-containing protein</fullName>
    </recommendedName>
</protein>
<evidence type="ECO:0000259" key="3">
    <source>
        <dbReference type="Pfam" id="PF10551"/>
    </source>
</evidence>
<dbReference type="GO" id="GO:0003677">
    <property type="term" value="F:DNA binding"/>
    <property type="evidence" value="ECO:0007669"/>
    <property type="project" value="InterPro"/>
</dbReference>
<dbReference type="PANTHER" id="PTHR47718:SF3">
    <property type="entry name" value="PROTEIN FAR1-RELATED SEQUENCE 5-LIKE"/>
    <property type="match status" value="1"/>
</dbReference>
<feature type="region of interest" description="Disordered" evidence="1">
    <location>
        <begin position="907"/>
        <end position="1006"/>
    </location>
</feature>
<feature type="compositionally biased region" description="Basic and acidic residues" evidence="1">
    <location>
        <begin position="976"/>
        <end position="987"/>
    </location>
</feature>
<feature type="region of interest" description="Disordered" evidence="1">
    <location>
        <begin position="304"/>
        <end position="327"/>
    </location>
</feature>
<accession>Q2HCJ3</accession>
<dbReference type="InterPro" id="IPR017956">
    <property type="entry name" value="AT_hook_DNA-bd_motif"/>
</dbReference>
<dbReference type="eggNOG" id="KOG0987">
    <property type="taxonomic scope" value="Eukaryota"/>
</dbReference>
<feature type="region of interest" description="Disordered" evidence="1">
    <location>
        <begin position="1018"/>
        <end position="1042"/>
    </location>
</feature>
<reference evidence="5" key="1">
    <citation type="journal article" date="2015" name="Genome Announc.">
        <title>Draft genome sequence of the cellulolytic fungus Chaetomium globosum.</title>
        <authorList>
            <person name="Cuomo C.A."/>
            <person name="Untereiner W.A."/>
            <person name="Ma L.-J."/>
            <person name="Grabherr M."/>
            <person name="Birren B.W."/>
        </authorList>
    </citation>
    <scope>NUCLEOTIDE SEQUENCE [LARGE SCALE GENOMIC DNA]</scope>
    <source>
        <strain evidence="5">ATCC 6205 / CBS 148.51 / DSM 1962 / NBRC 6347 / NRRL 1970</strain>
    </source>
</reference>
<evidence type="ECO:0000256" key="2">
    <source>
        <dbReference type="SAM" id="SignalP"/>
    </source>
</evidence>
<dbReference type="Pfam" id="PF10551">
    <property type="entry name" value="MULE"/>
    <property type="match status" value="1"/>
</dbReference>
<feature type="compositionally biased region" description="Polar residues" evidence="1">
    <location>
        <begin position="130"/>
        <end position="150"/>
    </location>
</feature>
<feature type="compositionally biased region" description="Polar residues" evidence="1">
    <location>
        <begin position="1021"/>
        <end position="1032"/>
    </location>
</feature>
<dbReference type="InParanoid" id="Q2HCJ3"/>
<keyword evidence="2" id="KW-0732">Signal</keyword>
<feature type="domain" description="MULE transposase" evidence="3">
    <location>
        <begin position="437"/>
        <end position="533"/>
    </location>
</feature>
<organism evidence="4 5">
    <name type="scientific">Chaetomium globosum (strain ATCC 6205 / CBS 148.51 / DSM 1962 / NBRC 6347 / NRRL 1970)</name>
    <name type="common">Soil fungus</name>
    <dbReference type="NCBI Taxonomy" id="306901"/>
    <lineage>
        <taxon>Eukaryota</taxon>
        <taxon>Fungi</taxon>
        <taxon>Dikarya</taxon>
        <taxon>Ascomycota</taxon>
        <taxon>Pezizomycotina</taxon>
        <taxon>Sordariomycetes</taxon>
        <taxon>Sordariomycetidae</taxon>
        <taxon>Sordariales</taxon>
        <taxon>Chaetomiaceae</taxon>
        <taxon>Chaetomium</taxon>
    </lineage>
</organism>
<keyword evidence="5" id="KW-1185">Reference proteome</keyword>
<feature type="region of interest" description="Disordered" evidence="1">
    <location>
        <begin position="130"/>
        <end position="205"/>
    </location>
</feature>
<dbReference type="PANTHER" id="PTHR47718">
    <property type="entry name" value="OS01G0519700 PROTEIN"/>
    <property type="match status" value="1"/>
</dbReference>
<feature type="region of interest" description="Disordered" evidence="1">
    <location>
        <begin position="797"/>
        <end position="857"/>
    </location>
</feature>
<evidence type="ECO:0000313" key="5">
    <source>
        <dbReference type="Proteomes" id="UP000001056"/>
    </source>
</evidence>
<gene>
    <name evidence="4" type="ORF">CHGG_02061</name>
</gene>
<dbReference type="InterPro" id="IPR018289">
    <property type="entry name" value="MULE_transposase_dom"/>
</dbReference>
<dbReference type="OrthoDB" id="4590166at2759"/>
<dbReference type="VEuPathDB" id="FungiDB:CHGG_02061"/>
<dbReference type="HOGENOM" id="CLU_292394_0_0_1"/>
<dbReference type="Proteomes" id="UP000001056">
    <property type="component" value="Unassembled WGS sequence"/>
</dbReference>
<sequence length="1042" mass="116012">MALRFASIILILGLFAPFIAGQTATAGNTASITSPSAPDRSAEGVQVCFGRGGICDTKLGLIDQCQNEQEAHGLNGYWECVCTSGYAAVQEACDDCQMFYGVITTRFTNYTVTCSSKSYTLAPIPSSVLAQQSSHNATRGTGAPTSQQPTDFHHNHHNRQNSQDSRVAPEQAIKSDQLSHRAPLRAAAPLRTDPEDSADDTLGMDPIPEARYLRFGPTDTIQELKTEFNEWARTHGFAVIRANGRNKQDGVYTRYDLRCDRYGLPRPSRSTGLRQTATRKCGCQFRATAANSEEGWILHRHSDEASRGHNHGQSIHASAHPQHRRVSDEVRKTITDLSKHNAIRPREIRAVVNDQNPTSLLTRRDVYNVRAYGRREELDGYSPAGALIATFDAMKSQYDLDYRVKWEDDEQTRFLGLVFGFAGSIKMQDYFPDLGFIDMTYNTNVQGLPLYHFACITATGQAVNTIFGVIDNEKKDSFVFLLQATKELLAAADPPIRQPLVILTDHCKEMKAALDEVFPDVQQQICVFHILKNVRLNAAKKFKRPNDSDDSDDEEYDNEVLTVAERAALASRLEQDSTGISAPPPKKISHDAQGVHDMFQLMWFPLREQWAHCYTKKYRNFGYKATSPVESTNLTTKSYLLNSRSDLFRLVKTLHEMHMNQRKEFFEVTSYQNTKTKLQYLSRTWLGPLTTAISYKGLDLINSEYKHALAALPAEDGHRSTKEITALPPCDDDFCTVGLQFGIPCRHKIYQLLVRNRTREEGRKETLHVRDVHPHWHLTLPLHVGDAYLRIKDPKMAIPKGRPKNHPAPPLTRGLAIPPAAETPRRRSTPKTPSQPPRQRRTKPGPPQGSAPRMSDGIRRRLSQWELEGDEADEAPRERTRLVIASRPRAGRLLSSNGLRWSQELLGRSPAAAAPPEPRDDTPREEAAPRDDAPREEAAVEAPAPAPKRRGRPPKIKETAAVEAPAQPRKRGRPPKNKETAAPEPKRQRATPSRGPPAGTIGVGIASQGGVRTQVVVGATGKTTRSGRQVQLTKKAAEAGSA</sequence>
<dbReference type="EMBL" id="CH408029">
    <property type="protein sequence ID" value="EAQ93826.1"/>
    <property type="molecule type" value="Genomic_DNA"/>
</dbReference>
<evidence type="ECO:0000256" key="1">
    <source>
        <dbReference type="SAM" id="MobiDB-lite"/>
    </source>
</evidence>
<feature type="chain" id="PRO_5004209203" description="MULE transposase domain-containing protein" evidence="2">
    <location>
        <begin position="22"/>
        <end position="1042"/>
    </location>
</feature>
<dbReference type="GeneID" id="4387357"/>
<name>Q2HCJ3_CHAGB</name>
<feature type="signal peptide" evidence="2">
    <location>
        <begin position="1"/>
        <end position="21"/>
    </location>
</feature>
<dbReference type="SMART" id="SM00384">
    <property type="entry name" value="AT_hook"/>
    <property type="match status" value="2"/>
</dbReference>
<proteinExistence type="predicted"/>
<evidence type="ECO:0000313" key="4">
    <source>
        <dbReference type="EMBL" id="EAQ93826.1"/>
    </source>
</evidence>
<feature type="compositionally biased region" description="Basic and acidic residues" evidence="1">
    <location>
        <begin position="917"/>
        <end position="938"/>
    </location>
</feature>
<dbReference type="AlphaFoldDB" id="Q2HCJ3"/>